<reference evidence="2" key="1">
    <citation type="submission" date="2021-01" db="EMBL/GenBank/DDBJ databases">
        <authorList>
            <consortium name="Aspergillus puulaauensis MK2 genome sequencing consortium"/>
            <person name="Kazuki M."/>
            <person name="Futagami T."/>
        </authorList>
    </citation>
    <scope>NUCLEOTIDE SEQUENCE</scope>
    <source>
        <strain evidence="2">MK2</strain>
    </source>
</reference>
<feature type="compositionally biased region" description="Polar residues" evidence="1">
    <location>
        <begin position="68"/>
        <end position="86"/>
    </location>
</feature>
<dbReference type="Proteomes" id="UP000654913">
    <property type="component" value="Chromosome 1"/>
</dbReference>
<evidence type="ECO:0000313" key="3">
    <source>
        <dbReference type="Proteomes" id="UP000654913"/>
    </source>
</evidence>
<keyword evidence="3" id="KW-1185">Reference proteome</keyword>
<dbReference type="AlphaFoldDB" id="A0A7R7XBC0"/>
<sequence length="656" mass="72874">MPPPRKITNYFKRPAFASAAIGTRSKSPGEDPAPQSSPQSSPLTELSSQLLPSLLRAAGDEPADNDPAPQSSFQSAETGTSFNSAQRMMKNGKEVVISSDGDESDSAGSLESPDDLLARFLTPKSPVTTKERAGDDNETTQPDRKNPKHNSVVRTESAPRKYKNSLENLVRQAVSDNETEVGIAKLRASLNDESDRNTDSGPDKASNLNEGVLASAIDDGNDDSMGLQRLLDAVRRTEAFDLGKSWSFFDLQTPLPPGPDFPRECVSPRTYLGVLREPDSRVRAFYSGIIDFALSRELLPDELVKWIFHSIPSEPRDSLRHAYGRALKRIPAERMRALIRPSDVDVLFWQLSARPEALATSEAVVPDAHPNSNASDSQAQHHIALISVLNVFRDSAKLFAGDTRNHILGILLRLPLDASLTRNTVICSEIERTITAVLDAVTDDSADELATNVCDNLYATLKDAELQSRLLEHIAPVNDWIATLRRRLAYIFLTGDPLVDAGSQDRTAEIKRIINILKDPRYDVKRYKRKDQPEYDYGALRAITTFLNIIIDSGWSETQFPDKGAEDEFNNEVDVLADRIKKVFTAIEDSGASHLKRTLAKEALETLHYRVVYSVRTKPRPKKTYFGEYESQQKTQNILKFVKKKEVVILSDKSGS</sequence>
<dbReference type="GeneID" id="64967584"/>
<organism evidence="2 3">
    <name type="scientific">Aspergillus puulaauensis</name>
    <dbReference type="NCBI Taxonomy" id="1220207"/>
    <lineage>
        <taxon>Eukaryota</taxon>
        <taxon>Fungi</taxon>
        <taxon>Dikarya</taxon>
        <taxon>Ascomycota</taxon>
        <taxon>Pezizomycotina</taxon>
        <taxon>Eurotiomycetes</taxon>
        <taxon>Eurotiomycetidae</taxon>
        <taxon>Eurotiales</taxon>
        <taxon>Aspergillaceae</taxon>
        <taxon>Aspergillus</taxon>
    </lineage>
</organism>
<accession>A0A7R7XBC0</accession>
<evidence type="ECO:0000256" key="1">
    <source>
        <dbReference type="SAM" id="MobiDB-lite"/>
    </source>
</evidence>
<dbReference type="KEGG" id="apuu:APUU_10407S"/>
<dbReference type="OrthoDB" id="5350396at2759"/>
<reference evidence="2" key="2">
    <citation type="submission" date="2021-02" db="EMBL/GenBank/DDBJ databases">
        <title>Aspergillus puulaauensis MK2 genome sequence.</title>
        <authorList>
            <person name="Futagami T."/>
            <person name="Mori K."/>
            <person name="Kadooka C."/>
            <person name="Tanaka T."/>
        </authorList>
    </citation>
    <scope>NUCLEOTIDE SEQUENCE</scope>
    <source>
        <strain evidence="2">MK2</strain>
    </source>
</reference>
<name>A0A7R7XBC0_9EURO</name>
<feature type="region of interest" description="Disordered" evidence="1">
    <location>
        <begin position="1"/>
        <end position="166"/>
    </location>
</feature>
<proteinExistence type="predicted"/>
<feature type="region of interest" description="Disordered" evidence="1">
    <location>
        <begin position="188"/>
        <end position="208"/>
    </location>
</feature>
<protein>
    <submittedName>
        <fullName evidence="2">Uncharacterized protein</fullName>
    </submittedName>
</protein>
<evidence type="ECO:0000313" key="2">
    <source>
        <dbReference type="EMBL" id="BCS17579.1"/>
    </source>
</evidence>
<gene>
    <name evidence="2" type="ORF">APUU_10407S</name>
</gene>
<dbReference type="EMBL" id="AP024443">
    <property type="protein sequence ID" value="BCS17579.1"/>
    <property type="molecule type" value="Genomic_DNA"/>
</dbReference>
<feature type="compositionally biased region" description="Basic and acidic residues" evidence="1">
    <location>
        <begin position="193"/>
        <end position="202"/>
    </location>
</feature>
<feature type="compositionally biased region" description="Basic and acidic residues" evidence="1">
    <location>
        <begin position="129"/>
        <end position="145"/>
    </location>
</feature>
<dbReference type="RefSeq" id="XP_041549773.1">
    <property type="nucleotide sequence ID" value="XM_041700452.1"/>
</dbReference>
<feature type="compositionally biased region" description="Low complexity" evidence="1">
    <location>
        <begin position="34"/>
        <end position="55"/>
    </location>
</feature>